<feature type="chain" id="PRO_5032969032" description="Lipoprotein" evidence="1">
    <location>
        <begin position="27"/>
        <end position="145"/>
    </location>
</feature>
<keyword evidence="1" id="KW-0732">Signal</keyword>
<evidence type="ECO:0000313" key="2">
    <source>
        <dbReference type="EMBL" id="QPS05882.1"/>
    </source>
</evidence>
<feature type="signal peptide" evidence="1">
    <location>
        <begin position="1"/>
        <end position="26"/>
    </location>
</feature>
<proteinExistence type="predicted"/>
<dbReference type="RefSeq" id="WP_197953367.1">
    <property type="nucleotide sequence ID" value="NZ_CP065668.1"/>
</dbReference>
<evidence type="ECO:0008006" key="4">
    <source>
        <dbReference type="Google" id="ProtNLM"/>
    </source>
</evidence>
<reference evidence="2 3" key="1">
    <citation type="submission" date="2020-12" db="EMBL/GenBank/DDBJ databases">
        <title>FDA dAtabase for Regulatory Grade micrObial Sequences (FDA-ARGOS): Supporting development and validation of Infectious Disease Dx tests.</title>
        <authorList>
            <person name="Sproer C."/>
            <person name="Gronow S."/>
            <person name="Severitt S."/>
            <person name="Schroder I."/>
            <person name="Tallon L."/>
            <person name="Sadzewicz L."/>
            <person name="Zhao X."/>
            <person name="Boylan J."/>
            <person name="Ott S."/>
            <person name="Bowen H."/>
            <person name="Vavikolanu K."/>
            <person name="Mehta A."/>
            <person name="Aluvathingal J."/>
            <person name="Nadendla S."/>
            <person name="Lowell S."/>
            <person name="Myers T."/>
            <person name="Yan Y."/>
            <person name="Sichtig H."/>
        </authorList>
    </citation>
    <scope>NUCLEOTIDE SEQUENCE [LARGE SCALE GENOMIC DNA]</scope>
    <source>
        <strain evidence="2 3">FDAARGOS_909</strain>
    </source>
</reference>
<dbReference type="PROSITE" id="PS51257">
    <property type="entry name" value="PROKAR_LIPOPROTEIN"/>
    <property type="match status" value="1"/>
</dbReference>
<evidence type="ECO:0000313" key="3">
    <source>
        <dbReference type="Proteomes" id="UP000594778"/>
    </source>
</evidence>
<protein>
    <recommendedName>
        <fullName evidence="4">Lipoprotein</fullName>
    </recommendedName>
</protein>
<dbReference type="Proteomes" id="UP000594778">
    <property type="component" value="Chromosome"/>
</dbReference>
<organism evidence="2 3">
    <name type="scientific">Delftia acidovorans</name>
    <name type="common">Pseudomonas acidovorans</name>
    <name type="synonym">Comamonas acidovorans</name>
    <dbReference type="NCBI Taxonomy" id="80866"/>
    <lineage>
        <taxon>Bacteria</taxon>
        <taxon>Pseudomonadati</taxon>
        <taxon>Pseudomonadota</taxon>
        <taxon>Betaproteobacteria</taxon>
        <taxon>Burkholderiales</taxon>
        <taxon>Comamonadaceae</taxon>
        <taxon>Delftia</taxon>
    </lineage>
</organism>
<name>A0A7T2RZA1_DELAC</name>
<evidence type="ECO:0000256" key="1">
    <source>
        <dbReference type="SAM" id="SignalP"/>
    </source>
</evidence>
<accession>A0A7T2RZA1</accession>
<dbReference type="EMBL" id="CP065668">
    <property type="protein sequence ID" value="QPS05882.1"/>
    <property type="molecule type" value="Genomic_DNA"/>
</dbReference>
<sequence>MKHSTFPFPLAARSRWLQWGAGLACAAVLAGCATTGAQDQSPEAQVAQRSAAYLKARQVGEVDKAYAFLAPSYRAVKSQEKFRLENGSATLLTGGNLVSSKCEETRCTVLRNFKTKVPMMGGAEVPISISETWVSEDGQWWLFME</sequence>
<dbReference type="AlphaFoldDB" id="A0A7T2RZA1"/>
<gene>
    <name evidence="2" type="ORF">I6G66_16270</name>
</gene>